<dbReference type="EMBL" id="JAEMWZ010000227">
    <property type="protein sequence ID" value="KAG7130575.1"/>
    <property type="molecule type" value="Genomic_DNA"/>
</dbReference>
<evidence type="ECO:0000259" key="5">
    <source>
        <dbReference type="Pfam" id="PF04153"/>
    </source>
</evidence>
<gene>
    <name evidence="6" type="ORF">HYQ45_010680</name>
</gene>
<keyword evidence="3" id="KW-0804">Transcription</keyword>
<proteinExistence type="inferred from homology"/>
<reference evidence="6" key="1">
    <citation type="journal article" date="2021" name="Mol. Plant Pathol.">
        <title>A 20-kb lineage-specific genomic region tames virulence in pathogenic amphidiploid Verticillium longisporum.</title>
        <authorList>
            <person name="Harting R."/>
            <person name="Starke J."/>
            <person name="Kusch H."/>
            <person name="Poggeler S."/>
            <person name="Maurus I."/>
            <person name="Schluter R."/>
            <person name="Landesfeind M."/>
            <person name="Bulla I."/>
            <person name="Nowrousian M."/>
            <person name="de Jonge R."/>
            <person name="Stahlhut G."/>
            <person name="Hoff K.J."/>
            <person name="Asshauer K.P."/>
            <person name="Thurmer A."/>
            <person name="Stanke M."/>
            <person name="Daniel R."/>
            <person name="Morgenstern B."/>
            <person name="Thomma B.P.H.J."/>
            <person name="Kronstad J.W."/>
            <person name="Braus-Stromeyer S.A."/>
            <person name="Braus G.H."/>
        </authorList>
    </citation>
    <scope>NUCLEOTIDE SEQUENCE</scope>
    <source>
        <strain evidence="6">Vl32</strain>
    </source>
</reference>
<comment type="similarity">
    <text evidence="1">Belongs to the CNOT2/3/5 family.</text>
</comment>
<dbReference type="PANTHER" id="PTHR23326">
    <property type="entry name" value="CCR4 NOT-RELATED"/>
    <property type="match status" value="1"/>
</dbReference>
<protein>
    <submittedName>
        <fullName evidence="6">General negative regulator of transcription subunit 2 like protein</fullName>
    </submittedName>
</protein>
<accession>A0A8I2ZHT5</accession>
<name>A0A8I2ZHT5_VERLO</name>
<evidence type="ECO:0000313" key="7">
    <source>
        <dbReference type="Proteomes" id="UP000689129"/>
    </source>
</evidence>
<feature type="domain" description="NOT2/NOT3/NOT5 C-terminal" evidence="5">
    <location>
        <begin position="95"/>
        <end position="214"/>
    </location>
</feature>
<feature type="compositionally biased region" description="Polar residues" evidence="4">
    <location>
        <begin position="1"/>
        <end position="17"/>
    </location>
</feature>
<dbReference type="Pfam" id="PF04153">
    <property type="entry name" value="NOT2_3_5_C"/>
    <property type="match status" value="1"/>
</dbReference>
<evidence type="ECO:0000256" key="1">
    <source>
        <dbReference type="ARBA" id="ARBA00007682"/>
    </source>
</evidence>
<evidence type="ECO:0000256" key="4">
    <source>
        <dbReference type="SAM" id="MobiDB-lite"/>
    </source>
</evidence>
<dbReference type="OrthoDB" id="258627at2759"/>
<sequence>MSAPTESPSQDASNSHSLAGLDAAAHNGKARETEDGEASDAQDPLAGMAPIDKFGIKGLRTMMNNNPSYAALMHGMDPNDLGLNVNSPDLISTQQYSLFDDTPPRPVVPSHRLPECYQVTNVQPIETKIQSFNEETLFWIFYSCPQDVKQQLAAFELHSRNWRWHKKLHIWLTKDETMTPQTISPTHEQGYYVIWDIRNWRKERRELTLHYEDLETSLGRPPAA</sequence>
<comment type="caution">
    <text evidence="6">The sequence shown here is derived from an EMBL/GenBank/DDBJ whole genome shotgun (WGS) entry which is preliminary data.</text>
</comment>
<organism evidence="6 7">
    <name type="scientific">Verticillium longisporum</name>
    <name type="common">Verticillium dahliae var. longisporum</name>
    <dbReference type="NCBI Taxonomy" id="100787"/>
    <lineage>
        <taxon>Eukaryota</taxon>
        <taxon>Fungi</taxon>
        <taxon>Dikarya</taxon>
        <taxon>Ascomycota</taxon>
        <taxon>Pezizomycotina</taxon>
        <taxon>Sordariomycetes</taxon>
        <taxon>Hypocreomycetidae</taxon>
        <taxon>Glomerellales</taxon>
        <taxon>Plectosphaerellaceae</taxon>
        <taxon>Verticillium</taxon>
    </lineage>
</organism>
<evidence type="ECO:0000256" key="3">
    <source>
        <dbReference type="ARBA" id="ARBA00023163"/>
    </source>
</evidence>
<dbReference type="GO" id="GO:0006355">
    <property type="term" value="P:regulation of DNA-templated transcription"/>
    <property type="evidence" value="ECO:0007669"/>
    <property type="project" value="InterPro"/>
</dbReference>
<evidence type="ECO:0000313" key="6">
    <source>
        <dbReference type="EMBL" id="KAG7130575.1"/>
    </source>
</evidence>
<dbReference type="FunFam" id="2.30.30.1020:FF:000007">
    <property type="entry name" value="Putative not2 family protein"/>
    <property type="match status" value="1"/>
</dbReference>
<dbReference type="InterPro" id="IPR040168">
    <property type="entry name" value="Not2/3/5"/>
</dbReference>
<evidence type="ECO:0000256" key="2">
    <source>
        <dbReference type="ARBA" id="ARBA00023015"/>
    </source>
</evidence>
<dbReference type="AlphaFoldDB" id="A0A8I2ZHT5"/>
<dbReference type="GO" id="GO:0030015">
    <property type="term" value="C:CCR4-NOT core complex"/>
    <property type="evidence" value="ECO:0007669"/>
    <property type="project" value="InterPro"/>
</dbReference>
<dbReference type="InterPro" id="IPR007282">
    <property type="entry name" value="NOT2/3/5_C"/>
</dbReference>
<dbReference type="Proteomes" id="UP000689129">
    <property type="component" value="Unassembled WGS sequence"/>
</dbReference>
<feature type="region of interest" description="Disordered" evidence="4">
    <location>
        <begin position="1"/>
        <end position="47"/>
    </location>
</feature>
<keyword evidence="2" id="KW-0805">Transcription regulation</keyword>